<proteinExistence type="inferred from homology"/>
<dbReference type="AlphaFoldDB" id="A0A381QRM9"/>
<keyword evidence="7" id="KW-0496">Mitochondrion</keyword>
<dbReference type="InterPro" id="IPR039697">
    <property type="entry name" value="Alcohol_dehydrogenase_Fe"/>
</dbReference>
<dbReference type="GO" id="GO:0047988">
    <property type="term" value="F:hydroxyacid-oxoacid transhydrogenase activity"/>
    <property type="evidence" value="ECO:0007669"/>
    <property type="project" value="UniProtKB-EC"/>
</dbReference>
<dbReference type="Pfam" id="PF00465">
    <property type="entry name" value="Fe-ADH"/>
    <property type="match status" value="1"/>
</dbReference>
<dbReference type="CDD" id="cd08190">
    <property type="entry name" value="HOT"/>
    <property type="match status" value="1"/>
</dbReference>
<evidence type="ECO:0000256" key="6">
    <source>
        <dbReference type="ARBA" id="ARBA00023002"/>
    </source>
</evidence>
<evidence type="ECO:0000313" key="11">
    <source>
        <dbReference type="EMBL" id="SUZ82025.1"/>
    </source>
</evidence>
<protein>
    <recommendedName>
        <fullName evidence="4">hydroxyacid-oxoacid transhydrogenase</fullName>
        <ecNumber evidence="4">1.1.99.24</ecNumber>
    </recommendedName>
</protein>
<evidence type="ECO:0000256" key="1">
    <source>
        <dbReference type="ARBA" id="ARBA00000813"/>
    </source>
</evidence>
<sequence length="434" mass="46350">MSFSSYFTHKPGGDRIFSVEAPKIKFGRGSLQEVGDDAKGLGMSRVAVYTDPRVVQLEPVAKVIESLSSSGLDFEVYDQVAVEPTDISFKQGSKFASEGKFDGFVSVGGGSVMDTCKASNLYSSYPADFLDYVNAPIGRAVPVPGELKPHIACPTTFGTASECTGIAIFDLLEMEAKTGIVNSKIRANLGVLDPSVLSSLPPLVRAANGFDVFSHACESITARPYTHRPAPESSEKRPLSQGANPYSDVACLESINLIGSHIVQAVNDPVDENYDALMFAGMLAGIGFGNAGCHLPHGMSYAVAGLAKDYSPKGWPEDHPMVPHGISVIVNSPAVFRKTGPACSERHWKAASAMGADLTDTKVENGGDILADQIIGMMRDTGIPNGLSGVGYSVEDLDALTDRSYPQKRLIDNGPMPISREELKELFRAAMSYW</sequence>
<keyword evidence="5" id="KW-0809">Transit peptide</keyword>
<dbReference type="PANTHER" id="PTHR11496">
    <property type="entry name" value="ALCOHOL DEHYDROGENASE"/>
    <property type="match status" value="1"/>
</dbReference>
<dbReference type="InterPro" id="IPR056798">
    <property type="entry name" value="ADH_Fe_C"/>
</dbReference>
<gene>
    <name evidence="11" type="ORF">METZ01_LOCUS34879</name>
</gene>
<evidence type="ECO:0000259" key="9">
    <source>
        <dbReference type="Pfam" id="PF00465"/>
    </source>
</evidence>
<dbReference type="InterPro" id="IPR042157">
    <property type="entry name" value="HOT"/>
</dbReference>
<comment type="similarity">
    <text evidence="3">Belongs to the iron-containing alcohol dehydrogenase family. Hydroxyacid-oxoacid transhydrogenase subfamily.</text>
</comment>
<name>A0A381QRM9_9ZZZZ</name>
<dbReference type="GO" id="GO:0046872">
    <property type="term" value="F:metal ion binding"/>
    <property type="evidence" value="ECO:0007669"/>
    <property type="project" value="InterPro"/>
</dbReference>
<evidence type="ECO:0000259" key="10">
    <source>
        <dbReference type="Pfam" id="PF25137"/>
    </source>
</evidence>
<feature type="domain" description="Alcohol dehydrogenase iron-type/glycerol dehydrogenase GldA" evidence="9">
    <location>
        <begin position="22"/>
        <end position="194"/>
    </location>
</feature>
<comment type="catalytic activity">
    <reaction evidence="8">
        <text>4-hydroxybutanoate + 2-oxoglutarate = (R)-2-hydroxyglutarate + succinate semialdehyde</text>
        <dbReference type="Rhea" id="RHEA:24734"/>
        <dbReference type="ChEBI" id="CHEBI:15801"/>
        <dbReference type="ChEBI" id="CHEBI:16724"/>
        <dbReference type="ChEBI" id="CHEBI:16810"/>
        <dbReference type="ChEBI" id="CHEBI:57706"/>
        <dbReference type="EC" id="1.1.99.24"/>
    </reaction>
</comment>
<accession>A0A381QRM9</accession>
<evidence type="ECO:0000256" key="3">
    <source>
        <dbReference type="ARBA" id="ARBA00010005"/>
    </source>
</evidence>
<comment type="subcellular location">
    <subcellularLocation>
        <location evidence="2">Mitochondrion</location>
    </subcellularLocation>
</comment>
<evidence type="ECO:0000256" key="4">
    <source>
        <dbReference type="ARBA" id="ARBA00013182"/>
    </source>
</evidence>
<comment type="catalytic activity">
    <reaction evidence="1">
        <text>(S)-3-hydroxybutanoate + 2-oxoglutarate = (R)-2-hydroxyglutarate + acetoacetate</text>
        <dbReference type="Rhea" id="RHEA:23048"/>
        <dbReference type="ChEBI" id="CHEBI:11047"/>
        <dbReference type="ChEBI" id="CHEBI:13705"/>
        <dbReference type="ChEBI" id="CHEBI:15801"/>
        <dbReference type="ChEBI" id="CHEBI:16810"/>
        <dbReference type="EC" id="1.1.99.24"/>
    </reaction>
</comment>
<dbReference type="GO" id="GO:0004022">
    <property type="term" value="F:alcohol dehydrogenase (NAD+) activity"/>
    <property type="evidence" value="ECO:0007669"/>
    <property type="project" value="InterPro"/>
</dbReference>
<dbReference type="EMBL" id="UINC01001487">
    <property type="protein sequence ID" value="SUZ82025.1"/>
    <property type="molecule type" value="Genomic_DNA"/>
</dbReference>
<evidence type="ECO:0000256" key="7">
    <source>
        <dbReference type="ARBA" id="ARBA00023128"/>
    </source>
</evidence>
<organism evidence="11">
    <name type="scientific">marine metagenome</name>
    <dbReference type="NCBI Taxonomy" id="408172"/>
    <lineage>
        <taxon>unclassified sequences</taxon>
        <taxon>metagenomes</taxon>
        <taxon>ecological metagenomes</taxon>
    </lineage>
</organism>
<evidence type="ECO:0000256" key="8">
    <source>
        <dbReference type="ARBA" id="ARBA00049496"/>
    </source>
</evidence>
<evidence type="ECO:0000256" key="2">
    <source>
        <dbReference type="ARBA" id="ARBA00004173"/>
    </source>
</evidence>
<feature type="domain" description="Fe-containing alcohol dehydrogenase-like C-terminal" evidence="10">
    <location>
        <begin position="240"/>
        <end position="431"/>
    </location>
</feature>
<dbReference type="Pfam" id="PF25137">
    <property type="entry name" value="ADH_Fe_C"/>
    <property type="match status" value="1"/>
</dbReference>
<dbReference type="EC" id="1.1.99.24" evidence="4"/>
<evidence type="ECO:0000256" key="5">
    <source>
        <dbReference type="ARBA" id="ARBA00022946"/>
    </source>
</evidence>
<keyword evidence="6" id="KW-0560">Oxidoreductase</keyword>
<dbReference type="InterPro" id="IPR001670">
    <property type="entry name" value="ADH_Fe/GldA"/>
</dbReference>
<dbReference type="Gene3D" id="3.40.50.1970">
    <property type="match status" value="1"/>
</dbReference>
<dbReference type="FunFam" id="3.40.50.1970:FF:000003">
    <property type="entry name" value="Alcohol dehydrogenase, iron-containing"/>
    <property type="match status" value="1"/>
</dbReference>
<dbReference type="Gene3D" id="1.20.1090.10">
    <property type="entry name" value="Dehydroquinate synthase-like - alpha domain"/>
    <property type="match status" value="1"/>
</dbReference>
<dbReference type="SUPFAM" id="SSF56796">
    <property type="entry name" value="Dehydroquinate synthase-like"/>
    <property type="match status" value="1"/>
</dbReference>
<dbReference type="GO" id="GO:0005739">
    <property type="term" value="C:mitochondrion"/>
    <property type="evidence" value="ECO:0007669"/>
    <property type="project" value="UniProtKB-SubCell"/>
</dbReference>
<reference evidence="11" key="1">
    <citation type="submission" date="2018-05" db="EMBL/GenBank/DDBJ databases">
        <authorList>
            <person name="Lanie J.A."/>
            <person name="Ng W.-L."/>
            <person name="Kazmierczak K.M."/>
            <person name="Andrzejewski T.M."/>
            <person name="Davidsen T.M."/>
            <person name="Wayne K.J."/>
            <person name="Tettelin H."/>
            <person name="Glass J.I."/>
            <person name="Rusch D."/>
            <person name="Podicherti R."/>
            <person name="Tsui H.-C.T."/>
            <person name="Winkler M.E."/>
        </authorList>
    </citation>
    <scope>NUCLEOTIDE SEQUENCE</scope>
</reference>
<dbReference type="PANTHER" id="PTHR11496:SF83">
    <property type="entry name" value="HYDROXYACID-OXOACID TRANSHYDROGENASE, MITOCHONDRIAL"/>
    <property type="match status" value="1"/>
</dbReference>